<reference evidence="4" key="1">
    <citation type="submission" date="2017-01" db="EMBL/GenBank/DDBJ databases">
        <authorList>
            <person name="Varghese N."/>
            <person name="Submissions S."/>
        </authorList>
    </citation>
    <scope>NUCLEOTIDE SEQUENCE [LARGE SCALE GENOMIC DNA]</scope>
    <source>
        <strain evidence="4">ATCC 12950</strain>
    </source>
</reference>
<dbReference type="InterPro" id="IPR038366">
    <property type="entry name" value="Znf_CppX_C4_sf"/>
</dbReference>
<dbReference type="AlphaFoldDB" id="A0A1N7HCF3"/>
<dbReference type="PROSITE" id="PS51902">
    <property type="entry name" value="CLPX_ZB"/>
    <property type="match status" value="1"/>
</dbReference>
<dbReference type="InterPro" id="IPR010603">
    <property type="entry name" value="Znf_CppX_C4"/>
</dbReference>
<dbReference type="SUPFAM" id="SSF57716">
    <property type="entry name" value="Glucocorticoid receptor-like (DNA-binding domain)"/>
    <property type="match status" value="1"/>
</dbReference>
<feature type="binding site" evidence="1">
    <location>
        <position position="102"/>
    </location>
    <ligand>
        <name>Zn(2+)</name>
        <dbReference type="ChEBI" id="CHEBI:29105"/>
    </ligand>
</feature>
<keyword evidence="1" id="KW-0479">Metal-binding</keyword>
<organism evidence="3 4">
    <name type="scientific">Microbispora rosea</name>
    <dbReference type="NCBI Taxonomy" id="58117"/>
    <lineage>
        <taxon>Bacteria</taxon>
        <taxon>Bacillati</taxon>
        <taxon>Actinomycetota</taxon>
        <taxon>Actinomycetes</taxon>
        <taxon>Streptosporangiales</taxon>
        <taxon>Streptosporangiaceae</taxon>
        <taxon>Microbispora</taxon>
    </lineage>
</organism>
<protein>
    <submittedName>
        <fullName evidence="3">ClpX C4-type zinc finger</fullName>
    </submittedName>
</protein>
<keyword evidence="1" id="KW-0862">Zinc</keyword>
<feature type="binding site" evidence="1">
    <location>
        <position position="124"/>
    </location>
    <ligand>
        <name>Zn(2+)</name>
        <dbReference type="ChEBI" id="CHEBI:29105"/>
    </ligand>
</feature>
<keyword evidence="1" id="KW-0143">Chaperone</keyword>
<feature type="domain" description="ClpX-type ZB" evidence="2">
    <location>
        <begin position="90"/>
        <end position="143"/>
    </location>
</feature>
<dbReference type="Pfam" id="PF06689">
    <property type="entry name" value="zf-C4_ClpX"/>
    <property type="match status" value="1"/>
</dbReference>
<evidence type="ECO:0000313" key="4">
    <source>
        <dbReference type="Proteomes" id="UP000186096"/>
    </source>
</evidence>
<evidence type="ECO:0000259" key="2">
    <source>
        <dbReference type="PROSITE" id="PS51902"/>
    </source>
</evidence>
<name>A0A1N7HCF3_9ACTN</name>
<evidence type="ECO:0000256" key="1">
    <source>
        <dbReference type="PROSITE-ProRule" id="PRU01250"/>
    </source>
</evidence>
<dbReference type="Proteomes" id="UP000186096">
    <property type="component" value="Unassembled WGS sequence"/>
</dbReference>
<comment type="similarity">
    <text evidence="1">Belongs to the ClpX chaperone family.</text>
</comment>
<evidence type="ECO:0000313" key="3">
    <source>
        <dbReference type="EMBL" id="SIS22564.1"/>
    </source>
</evidence>
<proteinExistence type="inferred from homology"/>
<gene>
    <name evidence="3" type="ORF">SAMN05421833_14410</name>
</gene>
<dbReference type="InterPro" id="IPR059188">
    <property type="entry name" value="Znf_CLPX-like"/>
</dbReference>
<accession>A0A1N7HCF3</accession>
<dbReference type="SMART" id="SM00994">
    <property type="entry name" value="zf-C4_ClpX"/>
    <property type="match status" value="1"/>
</dbReference>
<dbReference type="GO" id="GO:0006457">
    <property type="term" value="P:protein folding"/>
    <property type="evidence" value="ECO:0007669"/>
    <property type="project" value="UniProtKB-UniRule"/>
</dbReference>
<sequence length="143" mass="15637">MVSAMEASELLERARSRASDPENPLEILSAAIALCRDLSGEAGGEVDALLDLAVCRAREAGASWTAIGERFGYVRRSPRRRFTPAFAHRHLVNRRMKRDAACSFCRRPPGPRVHMVHGEGGRICDRCVALAGDIVAGLARRGR</sequence>
<dbReference type="Gene3D" id="6.20.220.10">
    <property type="entry name" value="ClpX chaperone, C4-type zinc finger domain"/>
    <property type="match status" value="1"/>
</dbReference>
<feature type="binding site" evidence="1">
    <location>
        <position position="127"/>
    </location>
    <ligand>
        <name>Zn(2+)</name>
        <dbReference type="ChEBI" id="CHEBI:29105"/>
    </ligand>
</feature>
<dbReference type="GO" id="GO:0051082">
    <property type="term" value="F:unfolded protein binding"/>
    <property type="evidence" value="ECO:0007669"/>
    <property type="project" value="UniProtKB-UniRule"/>
</dbReference>
<feature type="binding site" evidence="1">
    <location>
        <position position="105"/>
    </location>
    <ligand>
        <name>Zn(2+)</name>
        <dbReference type="ChEBI" id="CHEBI:29105"/>
    </ligand>
</feature>
<dbReference type="EMBL" id="FTNI01000044">
    <property type="protein sequence ID" value="SIS22564.1"/>
    <property type="molecule type" value="Genomic_DNA"/>
</dbReference>
<dbReference type="GO" id="GO:0046983">
    <property type="term" value="F:protein dimerization activity"/>
    <property type="evidence" value="ECO:0007669"/>
    <property type="project" value="UniProtKB-UniRule"/>
</dbReference>
<dbReference type="GO" id="GO:0008270">
    <property type="term" value="F:zinc ion binding"/>
    <property type="evidence" value="ECO:0007669"/>
    <property type="project" value="UniProtKB-UniRule"/>
</dbReference>
<keyword evidence="4" id="KW-1185">Reference proteome</keyword>